<dbReference type="Proteomes" id="UP000014139">
    <property type="component" value="Unassembled WGS sequence"/>
</dbReference>
<dbReference type="PROSITE" id="PS50234">
    <property type="entry name" value="VWFA"/>
    <property type="match status" value="1"/>
</dbReference>
<dbReference type="Pfam" id="PF17990">
    <property type="entry name" value="LodA_N"/>
    <property type="match status" value="1"/>
</dbReference>
<proteinExistence type="predicted"/>
<name>R1HPX8_9PSEU</name>
<feature type="domain" description="VWFA" evidence="1">
    <location>
        <begin position="599"/>
        <end position="787"/>
    </location>
</feature>
<dbReference type="SMART" id="SM00327">
    <property type="entry name" value="VWA"/>
    <property type="match status" value="1"/>
</dbReference>
<dbReference type="EMBL" id="AOUO01000388">
    <property type="protein sequence ID" value="EOD65570.1"/>
    <property type="molecule type" value="Genomic_DNA"/>
</dbReference>
<dbReference type="PATRIC" id="fig|1292037.4.peg.4909"/>
<dbReference type="Gene3D" id="3.40.50.410">
    <property type="entry name" value="von Willebrand factor, type A domain"/>
    <property type="match status" value="1"/>
</dbReference>
<evidence type="ECO:0000313" key="3">
    <source>
        <dbReference type="Proteomes" id="UP000014139"/>
    </source>
</evidence>
<organism evidence="2 3">
    <name type="scientific">Amycolatopsis vancoresmycina DSM 44592</name>
    <dbReference type="NCBI Taxonomy" id="1292037"/>
    <lineage>
        <taxon>Bacteria</taxon>
        <taxon>Bacillati</taxon>
        <taxon>Actinomycetota</taxon>
        <taxon>Actinomycetes</taxon>
        <taxon>Pseudonocardiales</taxon>
        <taxon>Pseudonocardiaceae</taxon>
        <taxon>Amycolatopsis</taxon>
    </lineage>
</organism>
<dbReference type="RefSeq" id="WP_003098337.1">
    <property type="nucleotide sequence ID" value="NZ_AOUO01000388.1"/>
</dbReference>
<evidence type="ECO:0000313" key="2">
    <source>
        <dbReference type="EMBL" id="EOD65570.1"/>
    </source>
</evidence>
<dbReference type="CDD" id="cd14730">
    <property type="entry name" value="LodA_like"/>
    <property type="match status" value="1"/>
</dbReference>
<dbReference type="Pfam" id="PF18417">
    <property type="entry name" value="LodA_C"/>
    <property type="match status" value="1"/>
</dbReference>
<gene>
    <name evidence="2" type="ORF">H480_25957</name>
</gene>
<comment type="caution">
    <text evidence="2">The sequence shown here is derived from an EMBL/GenBank/DDBJ whole genome shotgun (WGS) entry which is preliminary data.</text>
</comment>
<dbReference type="InterPro" id="IPR036465">
    <property type="entry name" value="vWFA_dom_sf"/>
</dbReference>
<dbReference type="SUPFAM" id="SSF53300">
    <property type="entry name" value="vWA-like"/>
    <property type="match status" value="1"/>
</dbReference>
<accession>R1HPX8</accession>
<dbReference type="CDD" id="cd00198">
    <property type="entry name" value="vWFA"/>
    <property type="match status" value="1"/>
</dbReference>
<reference evidence="2 3" key="1">
    <citation type="submission" date="2013-02" db="EMBL/GenBank/DDBJ databases">
        <title>Draft genome sequence of Amycolatopsis vancoresmycina strain DSM 44592T.</title>
        <authorList>
            <person name="Kumar S."/>
            <person name="Kaur N."/>
            <person name="Kaur C."/>
            <person name="Raghava G.P.S."/>
            <person name="Mayilraj S."/>
        </authorList>
    </citation>
    <scope>NUCLEOTIDE SEQUENCE [LARGE SCALE GENOMIC DNA]</scope>
    <source>
        <strain evidence="2 3">DSM 44592</strain>
    </source>
</reference>
<keyword evidence="3" id="KW-1185">Reference proteome</keyword>
<sequence>MAITEVRIHPAIGIARVGNSDTEFFVGPERRWDRSAPPGGYKDAQCRIKRQAARFRVFGYDNGVPTELTAADATIEWTVHLVNRKAAADGFDQPGPRNSGVTGAARDKLVIDPGARTLTGPDQRVVLDSGTFEVPGSAPVTVPLGEVRTDDDGHLLVLGGLGNSGAPGGTALQHFADNNGWHDDVADGPVTATVTIGGQTFTALGSWVVVAPPKFAPPVDNTIRLWDAVYDAHAAAGLLTPPATPSYTDDIYPVLQSAADSAAVNSDAKGHHGFSHPMAGAQWVYDRLTAPPGPAHMPRQYSVSNSGQWDQNLTGTQLAFVQKWVAGTVTADWDPAWGQRPPPDADITPGGLDKAALENCVGGAFFPGIEGGVILTDTAKYLPVVSNDGVPSFRLDHAKVAPGAVTARIAVPWQSDFYACSTYWWPAPRPNQVDVAGAGSKDWARSVPGSAAFVAGQWAKMGFVTRQGTALVETDRCDGADTVVNLVTPSLTFRDVPQGPGGTTRKAARAVVFEVRSPVPVTLTFTAGPADPSLSRYTPTPVTVPPTGSAITTVRLWIVYAAPNTAHSVTDSLTASCAETGQTWTIPVNANSVPRKTAAAALVLDKSGSMSEDRGDGLGSKAQSLREAASTFLDVMLPGDALSLTAFDDDAAVVRGLTTLGAADDPFDTTRSDLRSAIYGAGFNPGGNTSIGDGIFTGRGTLSGAATDVRSLVVLTDGVENRPRWIADVAAEIDETTYSVGLGTAANTSAAALQTVSGNHGGTLLITGPALGGDNQFLLKKYFLQILAGVSNAEVVLDPAGHIGYRQALRVPFSVCDADNLVDVILTAENRRGLTFLLETPYGRLVDPALARSLGGSFVATDQVSYYRLPLPLLADPGRPAHEGTWNAVLSYDRRGGQDDHGGQDPAAARFQRYSVIVHAWSDVSFTASAQQSSHQPGATVTVVAALADSGIPLTAEATVWAEITRPGGAVSTLALTPDGDEFTGSFVAHTIGDYRIRARAGGRTGRGHLFTRERTLWAGVWRGGDTPPPGGPGDVGGALAEHDRRWCALLRCVLLTLAGNDRLMRRWAEYGVDPKEFLKCVEALCGDTSPDAGASGEVRRLVAELRRTVGDAG</sequence>
<dbReference type="AlphaFoldDB" id="R1HPX8"/>
<dbReference type="OrthoDB" id="336698at2"/>
<evidence type="ECO:0000259" key="1">
    <source>
        <dbReference type="PROSITE" id="PS50234"/>
    </source>
</evidence>
<dbReference type="Pfam" id="PF13519">
    <property type="entry name" value="VWA_2"/>
    <property type="match status" value="1"/>
</dbReference>
<protein>
    <submittedName>
        <fullName evidence="2">von Willebrand factor, type A</fullName>
    </submittedName>
</protein>
<dbReference type="InterPro" id="IPR041168">
    <property type="entry name" value="LodA_N"/>
</dbReference>
<dbReference type="eggNOG" id="COG2304">
    <property type="taxonomic scope" value="Bacteria"/>
</dbReference>
<dbReference type="InterPro" id="IPR002035">
    <property type="entry name" value="VWF_A"/>
</dbReference>
<dbReference type="InterPro" id="IPR033798">
    <property type="entry name" value="LodA-like"/>
</dbReference>
<dbReference type="InterPro" id="IPR041173">
    <property type="entry name" value="LodA_C"/>
</dbReference>